<comment type="caution">
    <text evidence="3">The sequence shown here is derived from an EMBL/GenBank/DDBJ whole genome shotgun (WGS) entry which is preliminary data.</text>
</comment>
<reference evidence="3" key="1">
    <citation type="submission" date="2021-06" db="EMBL/GenBank/DDBJ databases">
        <authorList>
            <person name="Hodson N. C."/>
            <person name="Mongue J. A."/>
            <person name="Jaron S. K."/>
        </authorList>
    </citation>
    <scope>NUCLEOTIDE SEQUENCE</scope>
</reference>
<name>A0A8J2Q0C5_9HEXA</name>
<feature type="domain" description="PIN" evidence="2">
    <location>
        <begin position="731"/>
        <end position="892"/>
    </location>
</feature>
<evidence type="ECO:0000313" key="3">
    <source>
        <dbReference type="EMBL" id="CAG7828645.1"/>
    </source>
</evidence>
<dbReference type="Pfam" id="PF13638">
    <property type="entry name" value="PIN_4"/>
    <property type="match status" value="1"/>
</dbReference>
<keyword evidence="4" id="KW-1185">Reference proteome</keyword>
<dbReference type="AlphaFoldDB" id="A0A8J2Q0C5"/>
<dbReference type="SMART" id="SM00670">
    <property type="entry name" value="PINc"/>
    <property type="match status" value="1"/>
</dbReference>
<dbReference type="GO" id="GO:0042162">
    <property type="term" value="F:telomeric DNA binding"/>
    <property type="evidence" value="ECO:0007669"/>
    <property type="project" value="TreeGrafter"/>
</dbReference>
<proteinExistence type="predicted"/>
<evidence type="ECO:0000259" key="2">
    <source>
        <dbReference type="SMART" id="SM00670"/>
    </source>
</evidence>
<protein>
    <recommendedName>
        <fullName evidence="2">PIN domain-containing protein</fullName>
    </recommendedName>
</protein>
<evidence type="ECO:0000313" key="4">
    <source>
        <dbReference type="Proteomes" id="UP000708208"/>
    </source>
</evidence>
<dbReference type="PANTHER" id="PTHR15696:SF0">
    <property type="entry name" value="TELOMERASE-BINDING PROTEIN EST1A"/>
    <property type="match status" value="1"/>
</dbReference>
<dbReference type="InterPro" id="IPR045153">
    <property type="entry name" value="Est1/Ebs1-like"/>
</dbReference>
<dbReference type="InterPro" id="IPR002716">
    <property type="entry name" value="PIN_dom"/>
</dbReference>
<dbReference type="GO" id="GO:0005697">
    <property type="term" value="C:telomerase holoenzyme complex"/>
    <property type="evidence" value="ECO:0007669"/>
    <property type="project" value="TreeGrafter"/>
</dbReference>
<dbReference type="Pfam" id="PF10373">
    <property type="entry name" value="EST1_DNA_bind"/>
    <property type="match status" value="1"/>
</dbReference>
<dbReference type="GO" id="GO:0000184">
    <property type="term" value="P:nuclear-transcribed mRNA catabolic process, nonsense-mediated decay"/>
    <property type="evidence" value="ECO:0007669"/>
    <property type="project" value="TreeGrafter"/>
</dbReference>
<dbReference type="GO" id="GO:0070034">
    <property type="term" value="F:telomerase RNA binding"/>
    <property type="evidence" value="ECO:0007669"/>
    <property type="project" value="TreeGrafter"/>
</dbReference>
<sequence>MSKPGGTNADITTALEALIKKNPSFEGLLSIYKQIEKYLYGLTTSSSAYSDVLQNWTFILELRRLLGSVALKLIQKDLVQAEQQNVDYRLWMRGYYDVFHALRFKSKSKLAHHAEVKHRMQDIFKHGVRIFKEIVRYYESLLGTEIILGLKHSSLDSSSKNAIVASSYKLYTYIADLHRYASTLESNKQLNEIAVQFYDKSIKLVPDKYRAYHNLAIVHKSQNDLIATTYNFLRAQCLEGGEASRQELLELFDDLSKHFRRHETSFWHMESRKNQKYEGRRLYKTYWVSTSDKDREPLHPDYDHPQTKTEHVQNKDDKELYRKFSQAYCVLVGTFYTKIGLESLELLAEDTLVYFEELLRRKSEFLPTLRVVQITAVIIYMIHFVDAKHKHRPNPGWGITNTSKKMKAHVPPDWKIATNDKPIVGVDDAQHMENVAVDFGLEMFSLLAEHLSKTIRLCDWSNRLLTPMAAGLQLWEGWLRSNSQLWAFTTRKRPVFCTRRLMRSKMENSANKDDDVWERFAELMNQVEIVVFGFPHLFPHCKNVRSSKYSKPIGKLPECVTLTGFHVFASNTLMNCDFFMTEDEGAEAAFLYIRLVRLCEFGEQLCTKVKILEEVDGWNKVNQYRSLAKIVQWDKESKDSCGLRESDYQHLVTKTSQKLLESHLLKQRKLRRPKSNNRTGDCNNGRFIIRPMKTSSSDSSREPKRTRMPNYELWILMAEYGYPTELIVCPKRVVLDTNCLIRDLSIIEVLVPHLRYPFYLPVTVILELRGLSKGGLTNKQKKIYGTVNNPDAKEAIARNAIVAEQSKLALKFIEYRMSSFQVITSTGKYLQPLSPHEHIQDNYFNPEDTNDERILDSCKYLEYNDKDIRGLDTPTRVFRNTVLITGDQILGARTITLDIPTRRTGSFVQWYFSTHDIKLNLRFLWGIEFNPLEEHGLRYHTRFVDWSKTSEFDSNDDRNLGLGSKTHVRLIKPRNIKRRRNQRHVKSRESMLETKHSAGIQNKELDGLSRNFYWPTLKSDKCSVLAIILLDLKSSL</sequence>
<dbReference type="Proteomes" id="UP000708208">
    <property type="component" value="Unassembled WGS sequence"/>
</dbReference>
<evidence type="ECO:0000256" key="1">
    <source>
        <dbReference type="SAM" id="MobiDB-lite"/>
    </source>
</evidence>
<organism evidence="3 4">
    <name type="scientific">Allacma fusca</name>
    <dbReference type="NCBI Taxonomy" id="39272"/>
    <lineage>
        <taxon>Eukaryota</taxon>
        <taxon>Metazoa</taxon>
        <taxon>Ecdysozoa</taxon>
        <taxon>Arthropoda</taxon>
        <taxon>Hexapoda</taxon>
        <taxon>Collembola</taxon>
        <taxon>Symphypleona</taxon>
        <taxon>Sminthuridae</taxon>
        <taxon>Allacma</taxon>
    </lineage>
</organism>
<dbReference type="PANTHER" id="PTHR15696">
    <property type="entry name" value="SMG-7 SUPPRESSOR WITH MORPHOLOGICAL EFFECT ON GENITALIA PROTEIN 7"/>
    <property type="match status" value="1"/>
</dbReference>
<accession>A0A8J2Q0C5</accession>
<dbReference type="EMBL" id="CAJVCH010548251">
    <property type="protein sequence ID" value="CAG7828645.1"/>
    <property type="molecule type" value="Genomic_DNA"/>
</dbReference>
<gene>
    <name evidence="3" type="ORF">AFUS01_LOCUS38556</name>
</gene>
<feature type="region of interest" description="Disordered" evidence="1">
    <location>
        <begin position="670"/>
        <end position="704"/>
    </location>
</feature>
<dbReference type="OrthoDB" id="2017974at2759"/>
<dbReference type="InterPro" id="IPR018834">
    <property type="entry name" value="DNA/RNA-bd_Est1-type"/>
</dbReference>